<dbReference type="CDD" id="cd16343">
    <property type="entry name" value="LMWPTP"/>
    <property type="match status" value="1"/>
</dbReference>
<dbReference type="RefSeq" id="WP_386752969.1">
    <property type="nucleotide sequence ID" value="NZ_JBHSNM010000001.1"/>
</dbReference>
<evidence type="ECO:0000313" key="8">
    <source>
        <dbReference type="Proteomes" id="UP001596036"/>
    </source>
</evidence>
<comment type="catalytic activity">
    <reaction evidence="5">
        <text>O-phospho-L-tyrosyl-[protein] + H2O = L-tyrosyl-[protein] + phosphate</text>
        <dbReference type="Rhea" id="RHEA:10684"/>
        <dbReference type="Rhea" id="RHEA-COMP:10136"/>
        <dbReference type="Rhea" id="RHEA-COMP:20101"/>
        <dbReference type="ChEBI" id="CHEBI:15377"/>
        <dbReference type="ChEBI" id="CHEBI:43474"/>
        <dbReference type="ChEBI" id="CHEBI:46858"/>
        <dbReference type="ChEBI" id="CHEBI:61978"/>
        <dbReference type="EC" id="3.1.3.48"/>
    </reaction>
</comment>
<evidence type="ECO:0000256" key="4">
    <source>
        <dbReference type="ARBA" id="ARBA00022912"/>
    </source>
</evidence>
<dbReference type="SMART" id="SM00226">
    <property type="entry name" value="LMWPc"/>
    <property type="match status" value="1"/>
</dbReference>
<dbReference type="InterPro" id="IPR036196">
    <property type="entry name" value="Ptyr_pPase_sf"/>
</dbReference>
<keyword evidence="4" id="KW-0904">Protein phosphatase</keyword>
<dbReference type="EMBL" id="JBHSNM010000001">
    <property type="protein sequence ID" value="MFC5569098.1"/>
    <property type="molecule type" value="Genomic_DNA"/>
</dbReference>
<dbReference type="PANTHER" id="PTHR11717:SF31">
    <property type="entry name" value="LOW MOLECULAR WEIGHT PROTEIN-TYROSINE-PHOSPHATASE ETP-RELATED"/>
    <property type="match status" value="1"/>
</dbReference>
<evidence type="ECO:0000256" key="2">
    <source>
        <dbReference type="ARBA" id="ARBA00013064"/>
    </source>
</evidence>
<proteinExistence type="inferred from homology"/>
<reference evidence="8" key="1">
    <citation type="journal article" date="2019" name="Int. J. Syst. Evol. Microbiol.">
        <title>The Global Catalogue of Microorganisms (GCM) 10K type strain sequencing project: providing services to taxonomists for standard genome sequencing and annotation.</title>
        <authorList>
            <consortium name="The Broad Institute Genomics Platform"/>
            <consortium name="The Broad Institute Genome Sequencing Center for Infectious Disease"/>
            <person name="Wu L."/>
            <person name="Ma J."/>
        </authorList>
    </citation>
    <scope>NUCLEOTIDE SEQUENCE [LARGE SCALE GENOMIC DNA]</scope>
    <source>
        <strain evidence="8">KACC 11407</strain>
    </source>
</reference>
<evidence type="ECO:0000256" key="5">
    <source>
        <dbReference type="ARBA" id="ARBA00051722"/>
    </source>
</evidence>
<organism evidence="7 8">
    <name type="scientific">Lysobacter yangpyeongensis</name>
    <dbReference type="NCBI Taxonomy" id="346182"/>
    <lineage>
        <taxon>Bacteria</taxon>
        <taxon>Pseudomonadati</taxon>
        <taxon>Pseudomonadota</taxon>
        <taxon>Gammaproteobacteria</taxon>
        <taxon>Lysobacterales</taxon>
        <taxon>Lysobacteraceae</taxon>
        <taxon>Lysobacter</taxon>
    </lineage>
</organism>
<dbReference type="Proteomes" id="UP001596036">
    <property type="component" value="Unassembled WGS sequence"/>
</dbReference>
<keyword evidence="8" id="KW-1185">Reference proteome</keyword>
<gene>
    <name evidence="7" type="ORF">ACFPN1_03325</name>
</gene>
<dbReference type="Gene3D" id="3.40.50.2300">
    <property type="match status" value="1"/>
</dbReference>
<keyword evidence="3 7" id="KW-0378">Hydrolase</keyword>
<dbReference type="PRINTS" id="PR00719">
    <property type="entry name" value="LMWPTPASE"/>
</dbReference>
<dbReference type="InterPro" id="IPR023485">
    <property type="entry name" value="Ptyr_pPase"/>
</dbReference>
<dbReference type="InterPro" id="IPR050438">
    <property type="entry name" value="LMW_PTPase"/>
</dbReference>
<accession>A0ABW0SJ51</accession>
<dbReference type="EC" id="3.1.3.48" evidence="2"/>
<dbReference type="GO" id="GO:0004725">
    <property type="term" value="F:protein tyrosine phosphatase activity"/>
    <property type="evidence" value="ECO:0007669"/>
    <property type="project" value="UniProtKB-EC"/>
</dbReference>
<evidence type="ECO:0000259" key="6">
    <source>
        <dbReference type="SMART" id="SM00226"/>
    </source>
</evidence>
<dbReference type="PANTHER" id="PTHR11717">
    <property type="entry name" value="LOW MOLECULAR WEIGHT PROTEIN TYROSINE PHOSPHATASE"/>
    <property type="match status" value="1"/>
</dbReference>
<comment type="similarity">
    <text evidence="1">Belongs to the low molecular weight phosphotyrosine protein phosphatase family.</text>
</comment>
<sequence length="169" mass="18790">MLRATSTIEAEDAATSHRMRGESRFAIRRILVVCLGNICRSPIAEYVLRKRLTGRDVVVESAGLGAVDGAPIDPYALAVLAAHGIDARGHRARLLDKELIDRADLVLVMETAQLRYLRWQIPSAAGKTFLLGKWQDGADLIDPFGQSREAFEDVYRTVELAAERWCELI</sequence>
<evidence type="ECO:0000256" key="3">
    <source>
        <dbReference type="ARBA" id="ARBA00022801"/>
    </source>
</evidence>
<feature type="domain" description="Phosphotyrosine protein phosphatase I" evidence="6">
    <location>
        <begin position="28"/>
        <end position="168"/>
    </location>
</feature>
<name>A0ABW0SJ51_9GAMM</name>
<comment type="caution">
    <text evidence="7">The sequence shown here is derived from an EMBL/GenBank/DDBJ whole genome shotgun (WGS) entry which is preliminary data.</text>
</comment>
<dbReference type="SUPFAM" id="SSF52788">
    <property type="entry name" value="Phosphotyrosine protein phosphatases I"/>
    <property type="match status" value="1"/>
</dbReference>
<dbReference type="InterPro" id="IPR017867">
    <property type="entry name" value="Tyr_phospatase_low_mol_wt"/>
</dbReference>
<dbReference type="Pfam" id="PF01451">
    <property type="entry name" value="LMWPc"/>
    <property type="match status" value="1"/>
</dbReference>
<protein>
    <recommendedName>
        <fullName evidence="2">protein-tyrosine-phosphatase</fullName>
        <ecNumber evidence="2">3.1.3.48</ecNumber>
    </recommendedName>
</protein>
<evidence type="ECO:0000256" key="1">
    <source>
        <dbReference type="ARBA" id="ARBA00011063"/>
    </source>
</evidence>
<evidence type="ECO:0000313" key="7">
    <source>
        <dbReference type="EMBL" id="MFC5569098.1"/>
    </source>
</evidence>